<dbReference type="CDD" id="cd07377">
    <property type="entry name" value="WHTH_GntR"/>
    <property type="match status" value="1"/>
</dbReference>
<dbReference type="PANTHER" id="PTHR43537">
    <property type="entry name" value="TRANSCRIPTIONAL REGULATOR, GNTR FAMILY"/>
    <property type="match status" value="1"/>
</dbReference>
<protein>
    <submittedName>
        <fullName evidence="5">GntR family transcriptional regulator</fullName>
    </submittedName>
</protein>
<dbReference type="InterPro" id="IPR000524">
    <property type="entry name" value="Tscrpt_reg_HTH_GntR"/>
</dbReference>
<evidence type="ECO:0000256" key="1">
    <source>
        <dbReference type="ARBA" id="ARBA00023015"/>
    </source>
</evidence>
<comment type="caution">
    <text evidence="5">The sequence shown here is derived from an EMBL/GenBank/DDBJ whole genome shotgun (WGS) entry which is preliminary data.</text>
</comment>
<evidence type="ECO:0000313" key="5">
    <source>
        <dbReference type="EMBL" id="MFA9949342.1"/>
    </source>
</evidence>
<dbReference type="InterPro" id="IPR036390">
    <property type="entry name" value="WH_DNA-bd_sf"/>
</dbReference>
<reference evidence="6" key="1">
    <citation type="submission" date="2024-06" db="EMBL/GenBank/DDBJ databases">
        <title>Radixoralia hellwigii gen. nov., sp nov., isolated from a root canal in the human oral cavity.</title>
        <authorList>
            <person name="Bartsch S."/>
            <person name="Wittmer A."/>
            <person name="Schulz A.-K."/>
            <person name="Neumann-Schaal M."/>
            <person name="Wolf J."/>
            <person name="Gronow S."/>
            <person name="Tennert C."/>
            <person name="Haecker G."/>
            <person name="Cieplik F."/>
            <person name="Al-Ahmad A."/>
        </authorList>
    </citation>
    <scope>NUCLEOTIDE SEQUENCE [LARGE SCALE GENOMIC DNA]</scope>
    <source>
        <strain evidence="6">Wk13</strain>
    </source>
</reference>
<dbReference type="SMART" id="SM00345">
    <property type="entry name" value="HTH_GNTR"/>
    <property type="match status" value="1"/>
</dbReference>
<dbReference type="Pfam" id="PF07729">
    <property type="entry name" value="FCD"/>
    <property type="match status" value="1"/>
</dbReference>
<dbReference type="Pfam" id="PF00392">
    <property type="entry name" value="GntR"/>
    <property type="match status" value="1"/>
</dbReference>
<keyword evidence="2" id="KW-0238">DNA-binding</keyword>
<accession>A0ABV4UCF6</accession>
<evidence type="ECO:0000256" key="2">
    <source>
        <dbReference type="ARBA" id="ARBA00023125"/>
    </source>
</evidence>
<feature type="domain" description="HTH gntR-type" evidence="4">
    <location>
        <begin position="8"/>
        <end position="75"/>
    </location>
</feature>
<keyword evidence="1" id="KW-0805">Transcription regulation</keyword>
<evidence type="ECO:0000259" key="4">
    <source>
        <dbReference type="PROSITE" id="PS50949"/>
    </source>
</evidence>
<dbReference type="EMBL" id="JBEUWX010000002">
    <property type="protein sequence ID" value="MFA9949342.1"/>
    <property type="molecule type" value="Genomic_DNA"/>
</dbReference>
<dbReference type="RefSeq" id="WP_418890480.1">
    <property type="nucleotide sequence ID" value="NZ_JBEUWX010000002.1"/>
</dbReference>
<keyword evidence="3" id="KW-0804">Transcription</keyword>
<proteinExistence type="predicted"/>
<keyword evidence="6" id="KW-1185">Reference proteome</keyword>
<dbReference type="PANTHER" id="PTHR43537:SF49">
    <property type="entry name" value="TRANSCRIPTIONAL REGULATORY PROTEIN"/>
    <property type="match status" value="1"/>
</dbReference>
<dbReference type="InterPro" id="IPR036388">
    <property type="entry name" value="WH-like_DNA-bd_sf"/>
</dbReference>
<organism evidence="5 6">
    <name type="scientific">Dentiradicibacter hellwigii</name>
    <dbReference type="NCBI Taxonomy" id="3149053"/>
    <lineage>
        <taxon>Bacteria</taxon>
        <taxon>Pseudomonadati</taxon>
        <taxon>Pseudomonadota</taxon>
        <taxon>Betaproteobacteria</taxon>
        <taxon>Rhodocyclales</taxon>
        <taxon>Rhodocyclaceae</taxon>
        <taxon>Dentiradicibacter</taxon>
    </lineage>
</organism>
<dbReference type="InterPro" id="IPR008920">
    <property type="entry name" value="TF_FadR/GntR_C"/>
</dbReference>
<dbReference type="SMART" id="SM00895">
    <property type="entry name" value="FCD"/>
    <property type="match status" value="1"/>
</dbReference>
<sequence length="224" mass="25057">MTRNITSSKISETLKQALEERIVTGAYPPGARLDETEIANEFSVSRTPVREALIHLASSRLVVNRPRRGAVVAEASPQRLYEMFEVMAELESVSVRLAARRHNDTDLERIGEAHAACEEALESGDLEMYYQANERFHLAIYTASHNGFLYEETSNMQCRLAVYRRLQLRSQGRLKDSCNEHQGILDAIVAGDGENAASLAYAHVIVQGETFSDLIASLTAMRHY</sequence>
<evidence type="ECO:0000313" key="6">
    <source>
        <dbReference type="Proteomes" id="UP001574673"/>
    </source>
</evidence>
<dbReference type="SUPFAM" id="SSF46785">
    <property type="entry name" value="Winged helix' DNA-binding domain"/>
    <property type="match status" value="1"/>
</dbReference>
<dbReference type="Gene3D" id="1.10.10.10">
    <property type="entry name" value="Winged helix-like DNA-binding domain superfamily/Winged helix DNA-binding domain"/>
    <property type="match status" value="1"/>
</dbReference>
<name>A0ABV4UCF6_9RHOO</name>
<dbReference type="PROSITE" id="PS50949">
    <property type="entry name" value="HTH_GNTR"/>
    <property type="match status" value="1"/>
</dbReference>
<gene>
    <name evidence="5" type="ORF">ABCS64_03200</name>
</gene>
<evidence type="ECO:0000256" key="3">
    <source>
        <dbReference type="ARBA" id="ARBA00023163"/>
    </source>
</evidence>
<dbReference type="Proteomes" id="UP001574673">
    <property type="component" value="Unassembled WGS sequence"/>
</dbReference>
<dbReference type="Gene3D" id="1.20.120.530">
    <property type="entry name" value="GntR ligand-binding domain-like"/>
    <property type="match status" value="1"/>
</dbReference>
<dbReference type="SUPFAM" id="SSF48008">
    <property type="entry name" value="GntR ligand-binding domain-like"/>
    <property type="match status" value="1"/>
</dbReference>
<dbReference type="InterPro" id="IPR011711">
    <property type="entry name" value="GntR_C"/>
</dbReference>